<dbReference type="Gene3D" id="4.10.520.10">
    <property type="entry name" value="IHF-like DNA-binding proteins"/>
    <property type="match status" value="1"/>
</dbReference>
<evidence type="ECO:0000256" key="2">
    <source>
        <dbReference type="ARBA" id="ARBA00023125"/>
    </source>
</evidence>
<proteinExistence type="inferred from homology"/>
<dbReference type="eggNOG" id="COG0776">
    <property type="taxonomic scope" value="Bacteria"/>
</dbReference>
<dbReference type="InterPro" id="IPR000119">
    <property type="entry name" value="Hist_DNA-bd"/>
</dbReference>
<dbReference type="KEGG" id="ppd:Ppro_2280"/>
<dbReference type="GO" id="GO:0003677">
    <property type="term" value="F:DNA binding"/>
    <property type="evidence" value="ECO:0007669"/>
    <property type="project" value="UniProtKB-KW"/>
</dbReference>
<keyword evidence="4" id="KW-1185">Reference proteome</keyword>
<dbReference type="STRING" id="338966.Ppro_2280"/>
<keyword evidence="2" id="KW-0238">DNA-binding</keyword>
<evidence type="ECO:0000313" key="3">
    <source>
        <dbReference type="EMBL" id="ABK99887.1"/>
    </source>
</evidence>
<dbReference type="AlphaFoldDB" id="A1ARB7"/>
<dbReference type="HOGENOM" id="CLU_2992654_0_0_7"/>
<dbReference type="Pfam" id="PF00216">
    <property type="entry name" value="Bac_DNA_binding"/>
    <property type="match status" value="1"/>
</dbReference>
<dbReference type="InterPro" id="IPR010992">
    <property type="entry name" value="IHF-like_DNA-bd_dom_sf"/>
</dbReference>
<comment type="similarity">
    <text evidence="1">Belongs to the bacterial histone-like protein family.</text>
</comment>
<dbReference type="EMBL" id="CP000482">
    <property type="protein sequence ID" value="ABK99887.1"/>
    <property type="molecule type" value="Genomic_DNA"/>
</dbReference>
<protein>
    <submittedName>
        <fullName evidence="3">Integration host factor, alpha subunit</fullName>
    </submittedName>
</protein>
<organism evidence="3 4">
    <name type="scientific">Pelobacter propionicus (strain DSM 2379 / NBRC 103807 / OttBd1)</name>
    <dbReference type="NCBI Taxonomy" id="338966"/>
    <lineage>
        <taxon>Bacteria</taxon>
        <taxon>Pseudomonadati</taxon>
        <taxon>Thermodesulfobacteriota</taxon>
        <taxon>Desulfuromonadia</taxon>
        <taxon>Desulfuromonadales</taxon>
        <taxon>Desulfuromonadaceae</taxon>
        <taxon>Pelobacter</taxon>
    </lineage>
</organism>
<sequence length="57" mass="6343">MQRRTKVTKADIVERIYEKTGFAKKDCADLLETVFDIMKATLEAGEKLKIAGRGVVG</sequence>
<accession>A1ARB7</accession>
<name>A1ARB7_PELPD</name>
<dbReference type="GO" id="GO:0030527">
    <property type="term" value="F:structural constituent of chromatin"/>
    <property type="evidence" value="ECO:0007669"/>
    <property type="project" value="InterPro"/>
</dbReference>
<gene>
    <name evidence="3" type="ordered locus">Ppro_2280</name>
</gene>
<evidence type="ECO:0000256" key="1">
    <source>
        <dbReference type="ARBA" id="ARBA00010529"/>
    </source>
</evidence>
<dbReference type="SUPFAM" id="SSF47729">
    <property type="entry name" value="IHF-like DNA-binding proteins"/>
    <property type="match status" value="1"/>
</dbReference>
<evidence type="ECO:0000313" key="4">
    <source>
        <dbReference type="Proteomes" id="UP000006732"/>
    </source>
</evidence>
<dbReference type="Proteomes" id="UP000006732">
    <property type="component" value="Chromosome"/>
</dbReference>
<reference evidence="3 4" key="1">
    <citation type="submission" date="2006-10" db="EMBL/GenBank/DDBJ databases">
        <title>Complete sequence of chromosome of Pelobacter propionicus DSM 2379.</title>
        <authorList>
            <consortium name="US DOE Joint Genome Institute"/>
            <person name="Copeland A."/>
            <person name="Lucas S."/>
            <person name="Lapidus A."/>
            <person name="Barry K."/>
            <person name="Detter J.C."/>
            <person name="Glavina del Rio T."/>
            <person name="Hammon N."/>
            <person name="Israni S."/>
            <person name="Dalin E."/>
            <person name="Tice H."/>
            <person name="Pitluck S."/>
            <person name="Saunders E."/>
            <person name="Brettin T."/>
            <person name="Bruce D."/>
            <person name="Han C."/>
            <person name="Tapia R."/>
            <person name="Schmutz J."/>
            <person name="Larimer F."/>
            <person name="Land M."/>
            <person name="Hauser L."/>
            <person name="Kyrpides N."/>
            <person name="Kim E."/>
            <person name="Lovley D."/>
            <person name="Richardson P."/>
        </authorList>
    </citation>
    <scope>NUCLEOTIDE SEQUENCE [LARGE SCALE GENOMIC DNA]</scope>
    <source>
        <strain evidence="4">DSM 2379 / NBRC 103807 / OttBd1</strain>
    </source>
</reference>